<name>A0AAV4B0Y4_9GAST</name>
<dbReference type="Proteomes" id="UP000735302">
    <property type="component" value="Unassembled WGS sequence"/>
</dbReference>
<keyword evidence="2" id="KW-1185">Reference proteome</keyword>
<reference evidence="1 2" key="1">
    <citation type="journal article" date="2021" name="Elife">
        <title>Chloroplast acquisition without the gene transfer in kleptoplastic sea slugs, Plakobranchus ocellatus.</title>
        <authorList>
            <person name="Maeda T."/>
            <person name="Takahashi S."/>
            <person name="Yoshida T."/>
            <person name="Shimamura S."/>
            <person name="Takaki Y."/>
            <person name="Nagai Y."/>
            <person name="Toyoda A."/>
            <person name="Suzuki Y."/>
            <person name="Arimoto A."/>
            <person name="Ishii H."/>
            <person name="Satoh N."/>
            <person name="Nishiyama T."/>
            <person name="Hasebe M."/>
            <person name="Maruyama T."/>
            <person name="Minagawa J."/>
            <person name="Obokata J."/>
            <person name="Shigenobu S."/>
        </authorList>
    </citation>
    <scope>NUCLEOTIDE SEQUENCE [LARGE SCALE GENOMIC DNA]</scope>
</reference>
<evidence type="ECO:0000313" key="2">
    <source>
        <dbReference type="Proteomes" id="UP000735302"/>
    </source>
</evidence>
<dbReference type="EMBL" id="BLXT01004458">
    <property type="protein sequence ID" value="GFO12753.1"/>
    <property type="molecule type" value="Genomic_DNA"/>
</dbReference>
<dbReference type="AlphaFoldDB" id="A0AAV4B0Y4"/>
<proteinExistence type="predicted"/>
<gene>
    <name evidence="1" type="ORF">PoB_003925800</name>
</gene>
<comment type="caution">
    <text evidence="1">The sequence shown here is derived from an EMBL/GenBank/DDBJ whole genome shotgun (WGS) entry which is preliminary data.</text>
</comment>
<sequence length="106" mass="11960">MDLTWSSSSGTLCGTDIGAGEEFFSYMFIDKVVSSFQILHQIKVAVPRFEPATEGLLQIPGRICYPLGHQHPAVNKTGDNPILTLDYWKPRREVMHQVKTETHQKS</sequence>
<protein>
    <submittedName>
        <fullName evidence="1">Uncharacterized protein</fullName>
    </submittedName>
</protein>
<evidence type="ECO:0000313" key="1">
    <source>
        <dbReference type="EMBL" id="GFO12753.1"/>
    </source>
</evidence>
<accession>A0AAV4B0Y4</accession>
<organism evidence="1 2">
    <name type="scientific">Plakobranchus ocellatus</name>
    <dbReference type="NCBI Taxonomy" id="259542"/>
    <lineage>
        <taxon>Eukaryota</taxon>
        <taxon>Metazoa</taxon>
        <taxon>Spiralia</taxon>
        <taxon>Lophotrochozoa</taxon>
        <taxon>Mollusca</taxon>
        <taxon>Gastropoda</taxon>
        <taxon>Heterobranchia</taxon>
        <taxon>Euthyneura</taxon>
        <taxon>Panpulmonata</taxon>
        <taxon>Sacoglossa</taxon>
        <taxon>Placobranchoidea</taxon>
        <taxon>Plakobranchidae</taxon>
        <taxon>Plakobranchus</taxon>
    </lineage>
</organism>